<protein>
    <submittedName>
        <fullName evidence="3">Uncharacterized protein</fullName>
    </submittedName>
</protein>
<evidence type="ECO:0000313" key="4">
    <source>
        <dbReference type="Proteomes" id="UP000813824"/>
    </source>
</evidence>
<feature type="compositionally biased region" description="Low complexity" evidence="1">
    <location>
        <begin position="148"/>
        <end position="164"/>
    </location>
</feature>
<evidence type="ECO:0000313" key="3">
    <source>
        <dbReference type="EMBL" id="KAH8100839.1"/>
    </source>
</evidence>
<keyword evidence="2" id="KW-0812">Transmembrane</keyword>
<organism evidence="3 4">
    <name type="scientific">Cristinia sonorae</name>
    <dbReference type="NCBI Taxonomy" id="1940300"/>
    <lineage>
        <taxon>Eukaryota</taxon>
        <taxon>Fungi</taxon>
        <taxon>Dikarya</taxon>
        <taxon>Basidiomycota</taxon>
        <taxon>Agaricomycotina</taxon>
        <taxon>Agaricomycetes</taxon>
        <taxon>Agaricomycetidae</taxon>
        <taxon>Agaricales</taxon>
        <taxon>Pleurotineae</taxon>
        <taxon>Stephanosporaceae</taxon>
        <taxon>Cristinia</taxon>
    </lineage>
</organism>
<evidence type="ECO:0000256" key="2">
    <source>
        <dbReference type="SAM" id="Phobius"/>
    </source>
</evidence>
<reference evidence="3" key="1">
    <citation type="journal article" date="2021" name="New Phytol.">
        <title>Evolutionary innovations through gain and loss of genes in the ectomycorrhizal Boletales.</title>
        <authorList>
            <person name="Wu G."/>
            <person name="Miyauchi S."/>
            <person name="Morin E."/>
            <person name="Kuo A."/>
            <person name="Drula E."/>
            <person name="Varga T."/>
            <person name="Kohler A."/>
            <person name="Feng B."/>
            <person name="Cao Y."/>
            <person name="Lipzen A."/>
            <person name="Daum C."/>
            <person name="Hundley H."/>
            <person name="Pangilinan J."/>
            <person name="Johnson J."/>
            <person name="Barry K."/>
            <person name="LaButti K."/>
            <person name="Ng V."/>
            <person name="Ahrendt S."/>
            <person name="Min B."/>
            <person name="Choi I.G."/>
            <person name="Park H."/>
            <person name="Plett J.M."/>
            <person name="Magnuson J."/>
            <person name="Spatafora J.W."/>
            <person name="Nagy L.G."/>
            <person name="Henrissat B."/>
            <person name="Grigoriev I.V."/>
            <person name="Yang Z.L."/>
            <person name="Xu J."/>
            <person name="Martin F.M."/>
        </authorList>
    </citation>
    <scope>NUCLEOTIDE SEQUENCE</scope>
    <source>
        <strain evidence="3">KKN 215</strain>
    </source>
</reference>
<accession>A0A8K0UPY8</accession>
<name>A0A8K0UPY8_9AGAR</name>
<keyword evidence="4" id="KW-1185">Reference proteome</keyword>
<comment type="caution">
    <text evidence="3">The sequence shown here is derived from an EMBL/GenBank/DDBJ whole genome shotgun (WGS) entry which is preliminary data.</text>
</comment>
<keyword evidence="2" id="KW-1133">Transmembrane helix</keyword>
<dbReference type="EMBL" id="JAEVFJ010000014">
    <property type="protein sequence ID" value="KAH8100839.1"/>
    <property type="molecule type" value="Genomic_DNA"/>
</dbReference>
<sequence length="414" mass="43241">MASKSVTLDNSRITFQGGWEPVDNGETGNKGRATSGTGSFELSLSFTAQDVNASVGSAFNVSVCGTAFPVVADKITMNLLLDGAPFAFLGENGISGCFLNSPLATSPLSHTLFATVNVSDSYQSFTLDRVALSPLDAANDTRTDTDSHISTSTTIIPKTSTPDTNETTNIAAPSSSTEATSSSDSGNPRIATPPSSKTSQTSLSSTVKNTTAASPASSASLTLVNPHVSTGAIVGSVLGALLLILLGFVVWKWRSKRRAHHVAPSTEYLKSVPKMSSPYSEAKAIEFENQPYRKIHGLRLLSPSHASRDTEITLCEANSSPETPLLEDGVAEGGSDIANEASRRKDLLRALEAAFHGDPASTLVPHAIYEGHATGTATPPGVLRSRDDHEMISLSPSSHSSHSAASHGSGFIVE</sequence>
<feature type="transmembrane region" description="Helical" evidence="2">
    <location>
        <begin position="231"/>
        <end position="251"/>
    </location>
</feature>
<gene>
    <name evidence="3" type="ORF">BXZ70DRAFT_131010</name>
</gene>
<proteinExistence type="predicted"/>
<feature type="region of interest" description="Disordered" evidence="1">
    <location>
        <begin position="138"/>
        <end position="219"/>
    </location>
</feature>
<feature type="compositionally biased region" description="Low complexity" evidence="1">
    <location>
        <begin position="171"/>
        <end position="185"/>
    </location>
</feature>
<dbReference type="AlphaFoldDB" id="A0A8K0UPY8"/>
<feature type="region of interest" description="Disordered" evidence="1">
    <location>
        <begin position="392"/>
        <end position="414"/>
    </location>
</feature>
<keyword evidence="2" id="KW-0472">Membrane</keyword>
<dbReference type="Proteomes" id="UP000813824">
    <property type="component" value="Unassembled WGS sequence"/>
</dbReference>
<feature type="compositionally biased region" description="Low complexity" evidence="1">
    <location>
        <begin position="393"/>
        <end position="414"/>
    </location>
</feature>
<feature type="compositionally biased region" description="Low complexity" evidence="1">
    <location>
        <begin position="192"/>
        <end position="219"/>
    </location>
</feature>
<evidence type="ECO:0000256" key="1">
    <source>
        <dbReference type="SAM" id="MobiDB-lite"/>
    </source>
</evidence>